<name>F3GR54_PSESJ</name>
<dbReference type="GO" id="GO:0016853">
    <property type="term" value="F:isomerase activity"/>
    <property type="evidence" value="ECO:0007669"/>
    <property type="project" value="UniProtKB-KW"/>
</dbReference>
<dbReference type="AlphaFoldDB" id="F3GR54"/>
<keyword evidence="1" id="KW-0413">Isomerase</keyword>
<protein>
    <submittedName>
        <fullName evidence="1">Hydroxypyruvate isomerase</fullName>
    </submittedName>
</protein>
<dbReference type="InterPro" id="IPR036237">
    <property type="entry name" value="Xyl_isomerase-like_sf"/>
</dbReference>
<feature type="non-terminal residue" evidence="1">
    <location>
        <position position="1"/>
    </location>
</feature>
<dbReference type="Gene3D" id="3.20.20.150">
    <property type="entry name" value="Divalent-metal-dependent TIM barrel enzymes"/>
    <property type="match status" value="1"/>
</dbReference>
<evidence type="ECO:0000313" key="2">
    <source>
        <dbReference type="Proteomes" id="UP000004986"/>
    </source>
</evidence>
<keyword evidence="1" id="KW-0670">Pyruvate</keyword>
<keyword evidence="2" id="KW-1185">Reference proteome</keyword>
<comment type="caution">
    <text evidence="1">The sequence shown here is derived from an EMBL/GenBank/DDBJ whole genome shotgun (WGS) entry which is preliminary data.</text>
</comment>
<organism evidence="1 2">
    <name type="scientific">Pseudomonas syringae pv. pisi str. 1704B</name>
    <dbReference type="NCBI Taxonomy" id="629263"/>
    <lineage>
        <taxon>Bacteria</taxon>
        <taxon>Pseudomonadati</taxon>
        <taxon>Pseudomonadota</taxon>
        <taxon>Gammaproteobacteria</taxon>
        <taxon>Pseudomonadales</taxon>
        <taxon>Pseudomonadaceae</taxon>
        <taxon>Pseudomonas</taxon>
        <taxon>Pseudomonas syringae</taxon>
    </lineage>
</organism>
<dbReference type="SUPFAM" id="SSF51658">
    <property type="entry name" value="Xylose isomerase-like"/>
    <property type="match status" value="1"/>
</dbReference>
<evidence type="ECO:0000313" key="1">
    <source>
        <dbReference type="EMBL" id="EGH49557.1"/>
    </source>
</evidence>
<dbReference type="Proteomes" id="UP000004986">
    <property type="component" value="Unassembled WGS sequence"/>
</dbReference>
<dbReference type="HOGENOM" id="CLU_3400801_0_0_6"/>
<dbReference type="EMBL" id="AEAI01004412">
    <property type="protein sequence ID" value="EGH49557.1"/>
    <property type="molecule type" value="Genomic_DNA"/>
</dbReference>
<reference evidence="1 2" key="1">
    <citation type="journal article" date="2011" name="PLoS Pathog.">
        <title>Dynamic evolution of pathogenicity revealed by sequencing and comparative genomics of 19 Pseudomonas syringae isolates.</title>
        <authorList>
            <person name="Baltrus D.A."/>
            <person name="Nishimura M.T."/>
            <person name="Romanchuk A."/>
            <person name="Chang J.H."/>
            <person name="Mukhtar M.S."/>
            <person name="Cherkis K."/>
            <person name="Roach J."/>
            <person name="Grant S.R."/>
            <person name="Jones C.D."/>
            <person name="Dangl J.L."/>
        </authorList>
    </citation>
    <scope>NUCLEOTIDE SEQUENCE [LARGE SCALE GENOMIC DNA]</scope>
    <source>
        <strain evidence="1 2">1704B</strain>
    </source>
</reference>
<accession>F3GR54</accession>
<proteinExistence type="predicted"/>
<gene>
    <name evidence="1" type="ORF">PSYPI_47121</name>
</gene>
<sequence length="30" mass="3213">GYSGWIGCEYRPKGDTSAGLAWLRALQAKG</sequence>